<evidence type="ECO:0000313" key="2">
    <source>
        <dbReference type="EMBL" id="KPL90087.1"/>
    </source>
</evidence>
<keyword evidence="1" id="KW-1133">Transmembrane helix</keyword>
<organism evidence="2 3">
    <name type="scientific">Levilinea saccharolytica</name>
    <dbReference type="NCBI Taxonomy" id="229921"/>
    <lineage>
        <taxon>Bacteria</taxon>
        <taxon>Bacillati</taxon>
        <taxon>Chloroflexota</taxon>
        <taxon>Anaerolineae</taxon>
        <taxon>Anaerolineales</taxon>
        <taxon>Anaerolineaceae</taxon>
        <taxon>Levilinea</taxon>
    </lineage>
</organism>
<dbReference type="AlphaFoldDB" id="A0A0P6Z011"/>
<evidence type="ECO:0000313" key="3">
    <source>
        <dbReference type="Proteomes" id="UP000050501"/>
    </source>
</evidence>
<accession>A0A0P6Z011</accession>
<keyword evidence="1" id="KW-0472">Membrane</keyword>
<proteinExistence type="predicted"/>
<name>A0A0P6Z011_9CHLR</name>
<evidence type="ECO:0000256" key="1">
    <source>
        <dbReference type="SAM" id="Phobius"/>
    </source>
</evidence>
<reference evidence="2 3" key="1">
    <citation type="submission" date="2015-07" db="EMBL/GenBank/DDBJ databases">
        <title>Genome sequence of Levilinea saccharolytica DSM 16555.</title>
        <authorList>
            <person name="Hemp J."/>
            <person name="Ward L.M."/>
            <person name="Pace L.A."/>
            <person name="Fischer W.W."/>
        </authorList>
    </citation>
    <scope>NUCLEOTIDE SEQUENCE [LARGE SCALE GENOMIC DNA]</scope>
    <source>
        <strain evidence="2 3">KIBI-1</strain>
    </source>
</reference>
<gene>
    <name evidence="2" type="ORF">ADN01_02740</name>
</gene>
<protein>
    <submittedName>
        <fullName evidence="2">Uncharacterized protein</fullName>
    </submittedName>
</protein>
<keyword evidence="1" id="KW-0812">Transmembrane</keyword>
<comment type="caution">
    <text evidence="2">The sequence shown here is derived from an EMBL/GenBank/DDBJ whole genome shotgun (WGS) entry which is preliminary data.</text>
</comment>
<dbReference type="STRING" id="229921.ADN01_02740"/>
<dbReference type="Proteomes" id="UP000050501">
    <property type="component" value="Unassembled WGS sequence"/>
</dbReference>
<dbReference type="EMBL" id="LGCM01000013">
    <property type="protein sequence ID" value="KPL90087.1"/>
    <property type="molecule type" value="Genomic_DNA"/>
</dbReference>
<dbReference type="RefSeq" id="WP_062416701.1">
    <property type="nucleotide sequence ID" value="NZ_DF967974.1"/>
</dbReference>
<feature type="transmembrane region" description="Helical" evidence="1">
    <location>
        <begin position="48"/>
        <end position="70"/>
    </location>
</feature>
<sequence>MEKRPATVGTKEGLGAGIIGLGLLLGFLPSAAQKIADLDFVQSEPFGILTGAVFVMAVLTALAGLAVILAKFEDAEE</sequence>
<keyword evidence="3" id="KW-1185">Reference proteome</keyword>